<feature type="domain" description="PKD" evidence="7">
    <location>
        <begin position="330"/>
        <end position="415"/>
    </location>
</feature>
<feature type="compositionally biased region" description="Polar residues" evidence="6">
    <location>
        <begin position="128"/>
        <end position="141"/>
    </location>
</feature>
<dbReference type="InterPro" id="IPR035986">
    <property type="entry name" value="PKD_dom_sf"/>
</dbReference>
<feature type="region of interest" description="Disordered" evidence="6">
    <location>
        <begin position="511"/>
        <end position="556"/>
    </location>
</feature>
<dbReference type="SMART" id="SM00089">
    <property type="entry name" value="PKD"/>
    <property type="match status" value="5"/>
</dbReference>
<dbReference type="GO" id="GO:0005886">
    <property type="term" value="C:plasma membrane"/>
    <property type="evidence" value="ECO:0007669"/>
    <property type="project" value="TreeGrafter"/>
</dbReference>
<dbReference type="InterPro" id="IPR000601">
    <property type="entry name" value="PKD_dom"/>
</dbReference>
<accession>A0A498KUT4</accession>
<evidence type="ECO:0000313" key="9">
    <source>
        <dbReference type="Proteomes" id="UP000289691"/>
    </source>
</evidence>
<keyword evidence="2" id="KW-0812">Transmembrane</keyword>
<dbReference type="PROSITE" id="PS50093">
    <property type="entry name" value="PKD"/>
    <property type="match status" value="2"/>
</dbReference>
<dbReference type="InterPro" id="IPR013783">
    <property type="entry name" value="Ig-like_fold"/>
</dbReference>
<dbReference type="EMBL" id="RDFA01000004">
    <property type="protein sequence ID" value="RXK48650.1"/>
    <property type="molecule type" value="Genomic_DNA"/>
</dbReference>
<feature type="region of interest" description="Disordered" evidence="6">
    <location>
        <begin position="588"/>
        <end position="609"/>
    </location>
</feature>
<sequence length="1065" mass="111976">MHGSRFRTGDRSSRRLALVAILAVLALAGVGTAGVASGAAVQPVADTGAVNATLQSTAQPTASCTLSDTEAPPGSEITLTAYESEDADTYRWDKQGDGTLDTDTFDRAYFSFTYDEAGTYEPAVEVRNASSGATDTASCGTLTIDPNEDPDPRLSYFPSSPAVGEQLTFDPGETTDPDGDDIFVWRYDFDDDGSYEAGGETDRQVTHTYTSRGTKTVTLYVEDEHGGSATTTVDFFVGTREPSAACTVERESVRVGESLTVDATASENASVADFDVDGDGSYEYTGRENLGQSHVYEEAGIYEVSVRVRNGDRTDTAFCGTVTVTSNQSPDAVLDVRPSNPRAGESVTFDASGSSDPDGIIETYEWDFDGDNVDDRTTTSPQVEYSYDAAGNYVPSVTVVDDDGARDVTSRDASVGDSLPPPSTFCTVEDTTITIGESTTVDASGSDGPTTVEFDVDGDERYERTDEDDFVISVAYDSAGEYTVLARGTNEGGSEVTECGTITVREPGTETPITERFPRTTEPGEFDETPGAEETPGGEETPTVTTDEEDPGGFVPEIPDEAVPIVGGLLALAGLGGLGYYLYPSGGGGGSGGKSAPPKPPTVPPSSTAARFETGTFLTPPESGPVTVSGLGFEPDLLTFAATTNVRSPDDGETDRSDGWSHGRAVRGADGSIPQTVVSLTDDAGNLDAAMGASSDGHALELDVHNDAPPERVAGQVTGITDDGFEMTVDVEGLRGDRAGDQYVVHYQAFAFGEGSEVEIGHFRTPEFPGSQSIPLSVDADHVTLTATNTLGTVDNRRMTDLPIGFSHGEVVGRANPGQLVRNVTVEPSGPGGTAQAAFDDRALHLLYAYEGEIRGRTTAEVTSLGDSIDLEYETVYSGPAKVGSVESKLVTYVAVDTGGRQPTIGYFQLPESGSNDLLSVDLGFEPRLIEFTTLGIGSLNTDELSPASPLGFGWSHGTAIGGREGSYGIRQYVLNDATDPERSTYEPHTGPRHDGVAAAVRSLADGGRIVGRDELTITGFTDSGFQVAVTDVGTDTTEAAGTRPYVFYKAWPSPDADRTSGGQR</sequence>
<dbReference type="PANTHER" id="PTHR46730:SF4">
    <property type="entry name" value="POLYCYSTIC KIDNEY DISEASE PROTEIN 1-LIKE 1"/>
    <property type="match status" value="1"/>
</dbReference>
<evidence type="ECO:0000256" key="2">
    <source>
        <dbReference type="ARBA" id="ARBA00022692"/>
    </source>
</evidence>
<keyword evidence="9" id="KW-1185">Reference proteome</keyword>
<proteinExistence type="predicted"/>
<dbReference type="Proteomes" id="UP000289691">
    <property type="component" value="Unassembled WGS sequence"/>
</dbReference>
<evidence type="ECO:0000259" key="7">
    <source>
        <dbReference type="PROSITE" id="PS50093"/>
    </source>
</evidence>
<dbReference type="PANTHER" id="PTHR46730">
    <property type="entry name" value="POLYCYSTIN-1"/>
    <property type="match status" value="1"/>
</dbReference>
<dbReference type="SUPFAM" id="SSF49299">
    <property type="entry name" value="PKD domain"/>
    <property type="match status" value="5"/>
</dbReference>
<evidence type="ECO:0000256" key="1">
    <source>
        <dbReference type="ARBA" id="ARBA00004141"/>
    </source>
</evidence>
<dbReference type="GO" id="GO:0006816">
    <property type="term" value="P:calcium ion transport"/>
    <property type="evidence" value="ECO:0007669"/>
    <property type="project" value="TreeGrafter"/>
</dbReference>
<feature type="region of interest" description="Disordered" evidence="6">
    <location>
        <begin position="645"/>
        <end position="668"/>
    </location>
</feature>
<dbReference type="Pfam" id="PF00801">
    <property type="entry name" value="PKD"/>
    <property type="match status" value="1"/>
</dbReference>
<keyword evidence="4" id="KW-1133">Transmembrane helix</keyword>
<feature type="compositionally biased region" description="Basic and acidic residues" evidence="6">
    <location>
        <begin position="648"/>
        <end position="661"/>
    </location>
</feature>
<name>A0A498KUT4_9EURY</name>
<dbReference type="GO" id="GO:0005261">
    <property type="term" value="F:monoatomic cation channel activity"/>
    <property type="evidence" value="ECO:0007669"/>
    <property type="project" value="TreeGrafter"/>
</dbReference>
<feature type="compositionally biased region" description="Low complexity" evidence="6">
    <location>
        <begin position="532"/>
        <end position="545"/>
    </location>
</feature>
<dbReference type="OrthoDB" id="103676at2157"/>
<dbReference type="Gene3D" id="2.60.40.10">
    <property type="entry name" value="Immunoglobulins"/>
    <property type="match status" value="5"/>
</dbReference>
<dbReference type="CDD" id="cd00146">
    <property type="entry name" value="PKD"/>
    <property type="match status" value="3"/>
</dbReference>
<gene>
    <name evidence="8" type="ORF">EAF64_13330</name>
</gene>
<evidence type="ECO:0000256" key="5">
    <source>
        <dbReference type="ARBA" id="ARBA00023136"/>
    </source>
</evidence>
<feature type="domain" description="PKD" evidence="7">
    <location>
        <begin position="150"/>
        <end position="237"/>
    </location>
</feature>
<protein>
    <submittedName>
        <fullName evidence="8">PKD domain-containing protein</fullName>
    </submittedName>
</protein>
<feature type="region of interest" description="Disordered" evidence="6">
    <location>
        <begin position="128"/>
        <end position="151"/>
    </location>
</feature>
<dbReference type="InterPro" id="IPR022409">
    <property type="entry name" value="PKD/Chitinase_dom"/>
</dbReference>
<evidence type="ECO:0000256" key="4">
    <source>
        <dbReference type="ARBA" id="ARBA00022989"/>
    </source>
</evidence>
<evidence type="ECO:0000313" key="8">
    <source>
        <dbReference type="EMBL" id="RXK48650.1"/>
    </source>
</evidence>
<reference evidence="8 9" key="1">
    <citation type="submission" date="2019-01" db="EMBL/GenBank/DDBJ databases">
        <title>Halorientalis sp. F13-25 a new haloarchaeum isolated from hypersaline water.</title>
        <authorList>
            <person name="Ana D.-V."/>
            <person name="Cristina S.-P."/>
            <person name="Antonio V."/>
        </authorList>
    </citation>
    <scope>NUCLEOTIDE SEQUENCE [LARGE SCALE GENOMIC DNA]</scope>
    <source>
        <strain evidence="8 9">F13-25</strain>
    </source>
</reference>
<keyword evidence="5" id="KW-0472">Membrane</keyword>
<comment type="caution">
    <text evidence="8">The sequence shown here is derived from an EMBL/GenBank/DDBJ whole genome shotgun (WGS) entry which is preliminary data.</text>
</comment>
<dbReference type="RefSeq" id="WP_129069487.1">
    <property type="nucleotide sequence ID" value="NZ_RDFA01000004.1"/>
</dbReference>
<evidence type="ECO:0000256" key="6">
    <source>
        <dbReference type="SAM" id="MobiDB-lite"/>
    </source>
</evidence>
<evidence type="ECO:0000256" key="3">
    <source>
        <dbReference type="ARBA" id="ARBA00022737"/>
    </source>
</evidence>
<organism evidence="8 9">
    <name type="scientific">Halorientalis pallida</name>
    <dbReference type="NCBI Taxonomy" id="2479928"/>
    <lineage>
        <taxon>Archaea</taxon>
        <taxon>Methanobacteriati</taxon>
        <taxon>Methanobacteriota</taxon>
        <taxon>Stenosarchaea group</taxon>
        <taxon>Halobacteria</taxon>
        <taxon>Halobacteriales</taxon>
        <taxon>Haloarculaceae</taxon>
        <taxon>Halorientalis</taxon>
    </lineage>
</organism>
<comment type="subcellular location">
    <subcellularLocation>
        <location evidence="1">Membrane</location>
        <topology evidence="1">Multi-pass membrane protein</topology>
    </subcellularLocation>
</comment>
<keyword evidence="3" id="KW-0677">Repeat</keyword>
<feature type="region of interest" description="Disordered" evidence="6">
    <location>
        <begin position="331"/>
        <end position="358"/>
    </location>
</feature>
<dbReference type="Pfam" id="PF18911">
    <property type="entry name" value="PKD_4"/>
    <property type="match status" value="2"/>
</dbReference>
<dbReference type="AlphaFoldDB" id="A0A498KUT4"/>